<organism evidence="2 3">
    <name type="scientific">Limnoglobus roseus</name>
    <dbReference type="NCBI Taxonomy" id="2598579"/>
    <lineage>
        <taxon>Bacteria</taxon>
        <taxon>Pseudomonadati</taxon>
        <taxon>Planctomycetota</taxon>
        <taxon>Planctomycetia</taxon>
        <taxon>Gemmatales</taxon>
        <taxon>Gemmataceae</taxon>
        <taxon>Limnoglobus</taxon>
    </lineage>
</organism>
<dbReference type="GO" id="GO:0009055">
    <property type="term" value="F:electron transfer activity"/>
    <property type="evidence" value="ECO:0007669"/>
    <property type="project" value="InterPro"/>
</dbReference>
<dbReference type="KEGG" id="lrs:PX52LOC_05245"/>
<keyword evidence="3" id="KW-1185">Reference proteome</keyword>
<feature type="signal peptide" evidence="1">
    <location>
        <begin position="1"/>
        <end position="26"/>
    </location>
</feature>
<dbReference type="AlphaFoldDB" id="A0A5C1AFM7"/>
<proteinExistence type="predicted"/>
<dbReference type="Proteomes" id="UP000324974">
    <property type="component" value="Chromosome"/>
</dbReference>
<evidence type="ECO:0000313" key="3">
    <source>
        <dbReference type="Proteomes" id="UP000324974"/>
    </source>
</evidence>
<gene>
    <name evidence="2" type="ORF">PX52LOC_05245</name>
</gene>
<dbReference type="InterPro" id="IPR010980">
    <property type="entry name" value="Cyt_c/b562"/>
</dbReference>
<sequence length="289" mass="31496">MTTTRLPLLFVLVACGCTSSSLPSPAGIEPKPVALAGLHNVFRVTDHVYSGNAPEGDKGYQSLKELGIRTVVTVDGAAPDVAAAKRFGLQYVHLPIGYDGITEARLVEIAKALRDLPRPIYVHCHHGKHRAPSATIAAIRCLDPSCSAATAVNFLKAAGTDPRYAGLFAAAERTPPVLDAAKIEFREVAEIPDLTKRMVELDETWDAMKKKPNAKDAILLVEHYRELSRATQQQNEDFRRLLNEALTGAEELEKVLRDGRDSGSFVTKSALACTNCHAKFRDRRISSTP</sequence>
<dbReference type="SUPFAM" id="SSF47175">
    <property type="entry name" value="Cytochromes"/>
    <property type="match status" value="1"/>
</dbReference>
<protein>
    <recommendedName>
        <fullName evidence="4">Cytochrome c</fullName>
    </recommendedName>
</protein>
<dbReference type="GO" id="GO:0020037">
    <property type="term" value="F:heme binding"/>
    <property type="evidence" value="ECO:0007669"/>
    <property type="project" value="InterPro"/>
</dbReference>
<dbReference type="GO" id="GO:0022900">
    <property type="term" value="P:electron transport chain"/>
    <property type="evidence" value="ECO:0007669"/>
    <property type="project" value="InterPro"/>
</dbReference>
<name>A0A5C1AFM7_9BACT</name>
<dbReference type="InterPro" id="IPR029021">
    <property type="entry name" value="Prot-tyrosine_phosphatase-like"/>
</dbReference>
<evidence type="ECO:0000313" key="2">
    <source>
        <dbReference type="EMBL" id="QEL18229.1"/>
    </source>
</evidence>
<keyword evidence="1" id="KW-0732">Signal</keyword>
<dbReference type="Gene3D" id="3.90.190.10">
    <property type="entry name" value="Protein tyrosine phosphatase superfamily"/>
    <property type="match status" value="1"/>
</dbReference>
<evidence type="ECO:0008006" key="4">
    <source>
        <dbReference type="Google" id="ProtNLM"/>
    </source>
</evidence>
<dbReference type="PROSITE" id="PS51257">
    <property type="entry name" value="PROKAR_LIPOPROTEIN"/>
    <property type="match status" value="1"/>
</dbReference>
<accession>A0A5C1AFM7</accession>
<dbReference type="GO" id="GO:0005506">
    <property type="term" value="F:iron ion binding"/>
    <property type="evidence" value="ECO:0007669"/>
    <property type="project" value="InterPro"/>
</dbReference>
<dbReference type="SUPFAM" id="SSF52799">
    <property type="entry name" value="(Phosphotyrosine protein) phosphatases II"/>
    <property type="match status" value="1"/>
</dbReference>
<dbReference type="RefSeq" id="WP_149112753.1">
    <property type="nucleotide sequence ID" value="NZ_CP042425.1"/>
</dbReference>
<feature type="chain" id="PRO_5022816467" description="Cytochrome c" evidence="1">
    <location>
        <begin position="27"/>
        <end position="289"/>
    </location>
</feature>
<evidence type="ECO:0000256" key="1">
    <source>
        <dbReference type="SAM" id="SignalP"/>
    </source>
</evidence>
<reference evidence="3" key="1">
    <citation type="submission" date="2019-08" db="EMBL/GenBank/DDBJ databases">
        <title>Limnoglobus roseus gen. nov., sp. nov., a novel freshwater planctomycete with a giant genome from the family Gemmataceae.</title>
        <authorList>
            <person name="Kulichevskaya I.S."/>
            <person name="Naumoff D.G."/>
            <person name="Miroshnikov K."/>
            <person name="Ivanova A."/>
            <person name="Philippov D.A."/>
            <person name="Hakobyan A."/>
            <person name="Rijpstra I.C."/>
            <person name="Sinninghe Damste J.S."/>
            <person name="Liesack W."/>
            <person name="Dedysh S.N."/>
        </authorList>
    </citation>
    <scope>NUCLEOTIDE SEQUENCE [LARGE SCALE GENOMIC DNA]</scope>
    <source>
        <strain evidence="3">PX52</strain>
    </source>
</reference>
<dbReference type="EMBL" id="CP042425">
    <property type="protein sequence ID" value="QEL18229.1"/>
    <property type="molecule type" value="Genomic_DNA"/>
</dbReference>
<dbReference type="OrthoDB" id="251220at2"/>